<reference evidence="2 3" key="1">
    <citation type="submission" date="2021-07" db="EMBL/GenBank/DDBJ databases">
        <title>The Aristolochia fimbriata genome: insights into angiosperm evolution, floral development and chemical biosynthesis.</title>
        <authorList>
            <person name="Jiao Y."/>
        </authorList>
    </citation>
    <scope>NUCLEOTIDE SEQUENCE [LARGE SCALE GENOMIC DNA]</scope>
    <source>
        <strain evidence="2">IBCAS-2021</strain>
        <tissue evidence="2">Leaf</tissue>
    </source>
</reference>
<evidence type="ECO:0000256" key="1">
    <source>
        <dbReference type="SAM" id="MobiDB-lite"/>
    </source>
</evidence>
<organism evidence="2 3">
    <name type="scientific">Aristolochia fimbriata</name>
    <name type="common">White veined hardy Dutchman's pipe vine</name>
    <dbReference type="NCBI Taxonomy" id="158543"/>
    <lineage>
        <taxon>Eukaryota</taxon>
        <taxon>Viridiplantae</taxon>
        <taxon>Streptophyta</taxon>
        <taxon>Embryophyta</taxon>
        <taxon>Tracheophyta</taxon>
        <taxon>Spermatophyta</taxon>
        <taxon>Magnoliopsida</taxon>
        <taxon>Magnoliidae</taxon>
        <taxon>Piperales</taxon>
        <taxon>Aristolochiaceae</taxon>
        <taxon>Aristolochia</taxon>
    </lineage>
</organism>
<dbReference type="Proteomes" id="UP000825729">
    <property type="component" value="Unassembled WGS sequence"/>
</dbReference>
<protein>
    <submittedName>
        <fullName evidence="2">Uncharacterized protein</fullName>
    </submittedName>
</protein>
<proteinExistence type="predicted"/>
<sequence>MGTRKNSSESGTTVTSSDEPPSTITPSPGSSPEELRLPNDSEMMYMQYGGDRSVDGGVHSGAAEGGHKGSGASERAGGDDREERPEHGGVRTP</sequence>
<name>A0AAV7F8M9_ARIFI</name>
<feature type="compositionally biased region" description="Polar residues" evidence="1">
    <location>
        <begin position="1"/>
        <end position="19"/>
    </location>
</feature>
<accession>A0AAV7F8M9</accession>
<comment type="caution">
    <text evidence="2">The sequence shown here is derived from an EMBL/GenBank/DDBJ whole genome shotgun (WGS) entry which is preliminary data.</text>
</comment>
<dbReference type="EMBL" id="JAINDJ010000002">
    <property type="protein sequence ID" value="KAG9457024.1"/>
    <property type="molecule type" value="Genomic_DNA"/>
</dbReference>
<feature type="compositionally biased region" description="Low complexity" evidence="1">
    <location>
        <begin position="20"/>
        <end position="32"/>
    </location>
</feature>
<gene>
    <name evidence="2" type="ORF">H6P81_001532</name>
</gene>
<feature type="compositionally biased region" description="Basic and acidic residues" evidence="1">
    <location>
        <begin position="76"/>
        <end position="93"/>
    </location>
</feature>
<keyword evidence="3" id="KW-1185">Reference proteome</keyword>
<dbReference type="AlphaFoldDB" id="A0AAV7F8M9"/>
<feature type="region of interest" description="Disordered" evidence="1">
    <location>
        <begin position="1"/>
        <end position="93"/>
    </location>
</feature>
<evidence type="ECO:0000313" key="3">
    <source>
        <dbReference type="Proteomes" id="UP000825729"/>
    </source>
</evidence>
<evidence type="ECO:0000313" key="2">
    <source>
        <dbReference type="EMBL" id="KAG9457024.1"/>
    </source>
</evidence>